<comment type="caution">
    <text evidence="7">The sequence shown here is derived from an EMBL/GenBank/DDBJ whole genome shotgun (WGS) entry which is preliminary data.</text>
</comment>
<dbReference type="InterPro" id="IPR037518">
    <property type="entry name" value="MPN"/>
</dbReference>
<evidence type="ECO:0000313" key="8">
    <source>
        <dbReference type="Proteomes" id="UP000215509"/>
    </source>
</evidence>
<evidence type="ECO:0000313" key="7">
    <source>
        <dbReference type="EMBL" id="OXM84118.1"/>
    </source>
</evidence>
<keyword evidence="1" id="KW-0645">Protease</keyword>
<dbReference type="CDD" id="cd08070">
    <property type="entry name" value="MPN_like"/>
    <property type="match status" value="1"/>
</dbReference>
<dbReference type="AlphaFoldDB" id="A0A229UKY7"/>
<feature type="domain" description="MPN" evidence="6">
    <location>
        <begin position="9"/>
        <end position="139"/>
    </location>
</feature>
<dbReference type="GO" id="GO:0008235">
    <property type="term" value="F:metalloexopeptidase activity"/>
    <property type="evidence" value="ECO:0007669"/>
    <property type="project" value="TreeGrafter"/>
</dbReference>
<evidence type="ECO:0000256" key="2">
    <source>
        <dbReference type="ARBA" id="ARBA00022723"/>
    </source>
</evidence>
<dbReference type="Gene3D" id="3.40.140.10">
    <property type="entry name" value="Cytidine Deaminase, domain 2"/>
    <property type="match status" value="1"/>
</dbReference>
<evidence type="ECO:0000256" key="5">
    <source>
        <dbReference type="ARBA" id="ARBA00023049"/>
    </source>
</evidence>
<keyword evidence="5" id="KW-0482">Metalloprotease</keyword>
<dbReference type="InterPro" id="IPR028090">
    <property type="entry name" value="JAB_dom_prok"/>
</dbReference>
<name>A0A229UKY7_9BACL</name>
<dbReference type="InterPro" id="IPR051929">
    <property type="entry name" value="VirAsm_ModProt"/>
</dbReference>
<dbReference type="Pfam" id="PF14464">
    <property type="entry name" value="Prok-JAB"/>
    <property type="match status" value="1"/>
</dbReference>
<dbReference type="PANTHER" id="PTHR34858">
    <property type="entry name" value="CYSO-CYSTEINE PEPTIDASE"/>
    <property type="match status" value="1"/>
</dbReference>
<keyword evidence="2" id="KW-0479">Metal-binding</keyword>
<evidence type="ECO:0000256" key="3">
    <source>
        <dbReference type="ARBA" id="ARBA00022801"/>
    </source>
</evidence>
<proteinExistence type="predicted"/>
<keyword evidence="3" id="KW-0378">Hydrolase</keyword>
<dbReference type="PROSITE" id="PS50249">
    <property type="entry name" value="MPN"/>
    <property type="match status" value="1"/>
</dbReference>
<dbReference type="SUPFAM" id="SSF102712">
    <property type="entry name" value="JAB1/MPN domain"/>
    <property type="match status" value="1"/>
</dbReference>
<sequence>MSAAMKDCISISSRLMQQIEQYCIAHLPYEACGLLLGTEAKPQTEMPLFVRRFVGIPNTAANPRRHFVMDPSVFIPYLFVPNPSHESIIGIFHSHPSAPPVPSVEDLQTSWIDVPSHWIVSIQNADQPEWQAYRYEKLHPNESGSLTRFKPLRLITTT</sequence>
<gene>
    <name evidence="7" type="ORF">CF651_22015</name>
</gene>
<dbReference type="OrthoDB" id="9802958at2"/>
<keyword evidence="4" id="KW-0862">Zinc</keyword>
<dbReference type="GO" id="GO:0008270">
    <property type="term" value="F:zinc ion binding"/>
    <property type="evidence" value="ECO:0007669"/>
    <property type="project" value="TreeGrafter"/>
</dbReference>
<evidence type="ECO:0000259" key="6">
    <source>
        <dbReference type="PROSITE" id="PS50249"/>
    </source>
</evidence>
<reference evidence="7 8" key="1">
    <citation type="submission" date="2017-07" db="EMBL/GenBank/DDBJ databases">
        <title>Genome sequencing and assembly of Paenibacillus rigui.</title>
        <authorList>
            <person name="Mayilraj S."/>
        </authorList>
    </citation>
    <scope>NUCLEOTIDE SEQUENCE [LARGE SCALE GENOMIC DNA]</scope>
    <source>
        <strain evidence="7 8">JCM 16352</strain>
    </source>
</reference>
<evidence type="ECO:0000256" key="4">
    <source>
        <dbReference type="ARBA" id="ARBA00022833"/>
    </source>
</evidence>
<dbReference type="GO" id="GO:0006508">
    <property type="term" value="P:proteolysis"/>
    <property type="evidence" value="ECO:0007669"/>
    <property type="project" value="UniProtKB-KW"/>
</dbReference>
<protein>
    <recommendedName>
        <fullName evidence="6">MPN domain-containing protein</fullName>
    </recommendedName>
</protein>
<keyword evidence="8" id="KW-1185">Reference proteome</keyword>
<accession>A0A229UKY7</accession>
<dbReference type="EMBL" id="NMQW01000034">
    <property type="protein sequence ID" value="OXM84118.1"/>
    <property type="molecule type" value="Genomic_DNA"/>
</dbReference>
<evidence type="ECO:0000256" key="1">
    <source>
        <dbReference type="ARBA" id="ARBA00022670"/>
    </source>
</evidence>
<dbReference type="PANTHER" id="PTHR34858:SF1">
    <property type="entry name" value="CYSO-CYSTEINE PEPTIDASE"/>
    <property type="match status" value="1"/>
</dbReference>
<dbReference type="Proteomes" id="UP000215509">
    <property type="component" value="Unassembled WGS sequence"/>
</dbReference>
<organism evidence="7 8">
    <name type="scientific">Paenibacillus rigui</name>
    <dbReference type="NCBI Taxonomy" id="554312"/>
    <lineage>
        <taxon>Bacteria</taxon>
        <taxon>Bacillati</taxon>
        <taxon>Bacillota</taxon>
        <taxon>Bacilli</taxon>
        <taxon>Bacillales</taxon>
        <taxon>Paenibacillaceae</taxon>
        <taxon>Paenibacillus</taxon>
    </lineage>
</organism>